<gene>
    <name evidence="1" type="ORF">V3M73_05480</name>
</gene>
<accession>A0ABV3NB80</accession>
<dbReference type="Proteomes" id="UP001555100">
    <property type="component" value="Unassembled WGS sequence"/>
</dbReference>
<evidence type="ECO:0000313" key="1">
    <source>
        <dbReference type="EMBL" id="MEW6954472.1"/>
    </source>
</evidence>
<dbReference type="RefSeq" id="WP_367245985.1">
    <property type="nucleotide sequence ID" value="NZ_JBAGNM010000004.1"/>
</dbReference>
<proteinExistence type="predicted"/>
<reference evidence="1 2" key="1">
    <citation type="submission" date="2024-01" db="EMBL/GenBank/DDBJ databases">
        <title>Genomic analysis and antimicrobial resistance profiles of Trueperella pyogenes isolated from domestic and wild animals.</title>
        <authorList>
            <person name="Magossi G."/>
            <person name="Gzyl K.E."/>
            <person name="Holman D.B."/>
            <person name="Amat S."/>
        </authorList>
    </citation>
    <scope>NUCLEOTIDE SEQUENCE [LARGE SCALE GENOMIC DNA]</scope>
    <source>
        <strain evidence="1 2">1494</strain>
    </source>
</reference>
<evidence type="ECO:0000313" key="2">
    <source>
        <dbReference type="Proteomes" id="UP001555100"/>
    </source>
</evidence>
<name>A0ABV3NB80_9ACTO</name>
<keyword evidence="2" id="KW-1185">Reference proteome</keyword>
<sequence length="159" mass="16317">MISPLARPLLAAPFVASGIDAMLHPESHRGAAQRIVGVLDRVGVPAADLPLDALTRATGAVVATAGLSLARGRMPRSTALMLGAIQIPLSLGRNPFWSQKGAARRKSLSALVADAGLIGGALIASTDRGGKPSLGWRASTWAKEVGQTASERLPIGDGR</sequence>
<comment type="caution">
    <text evidence="1">The sequence shown here is derived from an EMBL/GenBank/DDBJ whole genome shotgun (WGS) entry which is preliminary data.</text>
</comment>
<protein>
    <submittedName>
        <fullName evidence="1">DoxX family protein</fullName>
    </submittedName>
</protein>
<organism evidence="1 2">
    <name type="scientific">Trueperella pyogenes</name>
    <dbReference type="NCBI Taxonomy" id="1661"/>
    <lineage>
        <taxon>Bacteria</taxon>
        <taxon>Bacillati</taxon>
        <taxon>Actinomycetota</taxon>
        <taxon>Actinomycetes</taxon>
        <taxon>Actinomycetales</taxon>
        <taxon>Actinomycetaceae</taxon>
        <taxon>Trueperella</taxon>
    </lineage>
</organism>
<dbReference type="EMBL" id="JBAGNM010000004">
    <property type="protein sequence ID" value="MEW6954472.1"/>
    <property type="molecule type" value="Genomic_DNA"/>
</dbReference>